<organism evidence="1 2">
    <name type="scientific">Russula earlei</name>
    <dbReference type="NCBI Taxonomy" id="71964"/>
    <lineage>
        <taxon>Eukaryota</taxon>
        <taxon>Fungi</taxon>
        <taxon>Dikarya</taxon>
        <taxon>Basidiomycota</taxon>
        <taxon>Agaricomycotina</taxon>
        <taxon>Agaricomycetes</taxon>
        <taxon>Russulales</taxon>
        <taxon>Russulaceae</taxon>
        <taxon>Russula</taxon>
    </lineage>
</organism>
<proteinExistence type="predicted"/>
<accession>A0ACC0UE30</accession>
<gene>
    <name evidence="1" type="ORF">F5148DRAFT_666656</name>
</gene>
<reference evidence="1" key="1">
    <citation type="submission" date="2021-03" db="EMBL/GenBank/DDBJ databases">
        <title>Evolutionary priming and transition to the ectomycorrhizal habit in an iconic lineage of mushroom-forming fungi: is preadaptation a requirement?</title>
        <authorList>
            <consortium name="DOE Joint Genome Institute"/>
            <person name="Looney B.P."/>
            <person name="Miyauchi S."/>
            <person name="Morin E."/>
            <person name="Drula E."/>
            <person name="Courty P.E."/>
            <person name="Chicoki N."/>
            <person name="Fauchery L."/>
            <person name="Kohler A."/>
            <person name="Kuo A."/>
            <person name="LaButti K."/>
            <person name="Pangilinan J."/>
            <person name="Lipzen A."/>
            <person name="Riley R."/>
            <person name="Andreopoulos W."/>
            <person name="He G."/>
            <person name="Johnson J."/>
            <person name="Barry K.W."/>
            <person name="Grigoriev I.V."/>
            <person name="Nagy L."/>
            <person name="Hibbett D."/>
            <person name="Henrissat B."/>
            <person name="Matheny P.B."/>
            <person name="Labbe J."/>
            <person name="Martin A.F."/>
        </authorList>
    </citation>
    <scope>NUCLEOTIDE SEQUENCE</scope>
    <source>
        <strain evidence="1">BPL698</strain>
    </source>
</reference>
<evidence type="ECO:0000313" key="2">
    <source>
        <dbReference type="Proteomes" id="UP001207468"/>
    </source>
</evidence>
<dbReference type="Proteomes" id="UP001207468">
    <property type="component" value="Unassembled WGS sequence"/>
</dbReference>
<dbReference type="EMBL" id="JAGFNK010000051">
    <property type="protein sequence ID" value="KAI9509990.1"/>
    <property type="molecule type" value="Genomic_DNA"/>
</dbReference>
<evidence type="ECO:0000313" key="1">
    <source>
        <dbReference type="EMBL" id="KAI9509990.1"/>
    </source>
</evidence>
<protein>
    <submittedName>
        <fullName evidence="1">Uncharacterized protein</fullName>
    </submittedName>
</protein>
<comment type="caution">
    <text evidence="1">The sequence shown here is derived from an EMBL/GenBank/DDBJ whole genome shotgun (WGS) entry which is preliminary data.</text>
</comment>
<keyword evidence="2" id="KW-1185">Reference proteome</keyword>
<name>A0ACC0UE30_9AGAM</name>
<sequence length="248" mass="27537">MPASSFVVLAARTTTALRSNGSTPLLESLEHEDSDDWHEPLLHVGDDDDEDDLPPLTPSASPSQICSVSELLSNALPSVSCVARTSPPSHFSLAQTARASSLSRLSRVPCAFSRSAAQRVCKHCMRCANASPHLCCLCVTKPCCQTVFLLYVHRNCRRYNRFTCTRCTLRLASFSIFQPSLARQQHTVRTQCTHSRGKRLIDAFELFRTFIFRDVGGIRLLLQVPFQKHRRMAAGGGEYDQLVIPVTS</sequence>